<feature type="domain" description="BHLH" evidence="18">
    <location>
        <begin position="652"/>
        <end position="708"/>
    </location>
</feature>
<dbReference type="GO" id="GO:0007399">
    <property type="term" value="P:nervous system development"/>
    <property type="evidence" value="ECO:0007669"/>
    <property type="project" value="UniProtKB-KW"/>
</dbReference>
<dbReference type="InterPro" id="IPR036638">
    <property type="entry name" value="HLH_DNA-bd_sf"/>
</dbReference>
<feature type="compositionally biased region" description="Polar residues" evidence="17">
    <location>
        <begin position="593"/>
        <end position="606"/>
    </location>
</feature>
<feature type="region of interest" description="Disordered" evidence="17">
    <location>
        <begin position="523"/>
        <end position="606"/>
    </location>
</feature>
<evidence type="ECO:0000256" key="14">
    <source>
        <dbReference type="ARBA" id="ARBA00060201"/>
    </source>
</evidence>
<feature type="region of interest" description="Disordered" evidence="17">
    <location>
        <begin position="393"/>
        <end position="413"/>
    </location>
</feature>
<dbReference type="EMBL" id="JAFBMS010000004">
    <property type="protein sequence ID" value="KAG9352917.1"/>
    <property type="molecule type" value="Genomic_DNA"/>
</dbReference>
<keyword evidence="21" id="KW-1185">Reference proteome</keyword>
<dbReference type="PROSITE" id="PS51054">
    <property type="entry name" value="ORANGE"/>
    <property type="match status" value="1"/>
</dbReference>
<dbReference type="CDD" id="cd11461">
    <property type="entry name" value="bHLH-O_HES5"/>
    <property type="match status" value="1"/>
</dbReference>
<feature type="domain" description="Orange" evidence="19">
    <location>
        <begin position="724"/>
        <end position="755"/>
    </location>
</feature>
<keyword evidence="10" id="KW-0238">DNA-binding</keyword>
<comment type="subcellular location">
    <subcellularLocation>
        <location evidence="2">Cytoplasm</location>
    </subcellularLocation>
    <subcellularLocation>
        <location evidence="1">Nucleus</location>
    </subcellularLocation>
</comment>
<comment type="function">
    <text evidence="14">Transcriptional repressor of genes that require a bHLH protein for their transcription. Plays an important role as neurogenesis negative regulator.</text>
</comment>
<evidence type="ECO:0000256" key="7">
    <source>
        <dbReference type="ARBA" id="ARBA00022902"/>
    </source>
</evidence>
<dbReference type="InterPro" id="IPR043447">
    <property type="entry name" value="CCDC120/INAVA"/>
</dbReference>
<sequence length="797" mass="89962">MEAKEEISDTDSGIILQSGLDSPTAPMKDINTHTRAVKLRRQSLEDRLQLCMLELKKLCIREAELTGQLSSDYPLLPGEEPPVVHRRIGAAFKLDEESILQGGEHPELGPLEAELALQLQIYEAARKLCHEEHLSKSVRRSRLQQCKRAERKVKELQDTVFQLQLEIGRNSPRPSGSAEVRDPGTSDDSSLSDSALLDEEELPSQASDSFSEPPLLPDPLTPLQGCPQPPQQVTRLTPPQILQGLKPSYSSCSDYERPPIQNSPWKESSLDQPYQKPKKSRSTCNSQSSSPALTPVPTPVDPQFGDATHPLQFTPIKSLALHQSQSSSAPCTPELQLRRQQSQSFRLPNRDWSHDPDQPKGRVRLARRRVVDFGGPPPEHLPQWMGLGNMVYQSSSEDSNSEHSAPSYTSSPCQEYPVEMAKPCPAPYGYHYAGHPNGGPMSFTGPSFYKNPMHQSSPSFYREYVEEDMGYPPEMDMGRLYLGPPPAPGPPSRCDYWYEDIPPRHALRPLPPHARLARAPSLRDYPHPHAHQYYHSRGPPRDLVSEGLKSWHQRSQQRAPRPRSLDRQGAVRVRRVPEQDSPLSHQHQHQQHNEQTPQTSILQKHSSGTPVKWIMQEDSEIASQRPLQHRQTAMAPTVPAALAYPKQHLILPNKLRKPMVEKMRRDRINSSIEQLKSLLSPQFLQQQPDSKLEKADILEMTVLFLKHKHQHQQGNSSSCSSAVSQGFSRCVQEMKNFLCREEVMSQSQRRLLSHFQNLPTTSDDIRLQSALPQLSSPPRHATSKEETAANGALWRPW</sequence>
<evidence type="ECO:0000256" key="2">
    <source>
        <dbReference type="ARBA" id="ARBA00004496"/>
    </source>
</evidence>
<keyword evidence="7" id="KW-0524">Neurogenesis</keyword>
<dbReference type="AlphaFoldDB" id="A0A8T2PP12"/>
<feature type="compositionally biased region" description="Polar residues" evidence="17">
    <location>
        <begin position="260"/>
        <end position="272"/>
    </location>
</feature>
<comment type="subunit">
    <text evidence="13">Transcription repression requires formation of a complex with a corepressor protein of the Groucho/TLE family.</text>
</comment>
<evidence type="ECO:0000256" key="11">
    <source>
        <dbReference type="ARBA" id="ARBA00023163"/>
    </source>
</evidence>
<feature type="region of interest" description="Disordered" evidence="17">
    <location>
        <begin position="1"/>
        <end position="27"/>
    </location>
</feature>
<feature type="region of interest" description="Disordered" evidence="17">
    <location>
        <begin position="773"/>
        <end position="797"/>
    </location>
</feature>
<evidence type="ECO:0000256" key="13">
    <source>
        <dbReference type="ARBA" id="ARBA00023791"/>
    </source>
</evidence>
<dbReference type="GO" id="GO:0005737">
    <property type="term" value="C:cytoplasm"/>
    <property type="evidence" value="ECO:0007669"/>
    <property type="project" value="UniProtKB-SubCell"/>
</dbReference>
<dbReference type="GO" id="GO:0003677">
    <property type="term" value="F:DNA binding"/>
    <property type="evidence" value="ECO:0007669"/>
    <property type="project" value="UniProtKB-KW"/>
</dbReference>
<evidence type="ECO:0000313" key="20">
    <source>
        <dbReference type="EMBL" id="KAG9352917.1"/>
    </source>
</evidence>
<dbReference type="SMART" id="SM00353">
    <property type="entry name" value="HLH"/>
    <property type="match status" value="1"/>
</dbReference>
<keyword evidence="8" id="KW-0805">Transcription regulation</keyword>
<evidence type="ECO:0000256" key="5">
    <source>
        <dbReference type="ARBA" id="ARBA00022491"/>
    </source>
</evidence>
<feature type="compositionally biased region" description="Low complexity" evidence="17">
    <location>
        <begin position="394"/>
        <end position="407"/>
    </location>
</feature>
<dbReference type="Pfam" id="PF11819">
    <property type="entry name" value="CUPID"/>
    <property type="match status" value="1"/>
</dbReference>
<dbReference type="GO" id="GO:0030154">
    <property type="term" value="P:cell differentiation"/>
    <property type="evidence" value="ECO:0007669"/>
    <property type="project" value="UniProtKB-KW"/>
</dbReference>
<dbReference type="GO" id="GO:0045596">
    <property type="term" value="P:negative regulation of cell differentiation"/>
    <property type="evidence" value="ECO:0007669"/>
    <property type="project" value="UniProtKB-ARBA"/>
</dbReference>
<evidence type="ECO:0000256" key="3">
    <source>
        <dbReference type="ARBA" id="ARBA00022473"/>
    </source>
</evidence>
<evidence type="ECO:0000256" key="17">
    <source>
        <dbReference type="SAM" id="MobiDB-lite"/>
    </source>
</evidence>
<evidence type="ECO:0000259" key="19">
    <source>
        <dbReference type="PROSITE" id="PS51054"/>
    </source>
</evidence>
<evidence type="ECO:0000256" key="4">
    <source>
        <dbReference type="ARBA" id="ARBA00022490"/>
    </source>
</evidence>
<name>A0A8T2PP12_9TELE</name>
<keyword evidence="3" id="KW-0217">Developmental protein</keyword>
<evidence type="ECO:0000256" key="1">
    <source>
        <dbReference type="ARBA" id="ARBA00004123"/>
    </source>
</evidence>
<dbReference type="InterPro" id="IPR021774">
    <property type="entry name" value="CUPID"/>
</dbReference>
<dbReference type="PANTHER" id="PTHR16093">
    <property type="entry name" value="COILED-COIL DOMAIN-CONTAINING PROTEIN 120 FAMILY MEMBER"/>
    <property type="match status" value="1"/>
</dbReference>
<evidence type="ECO:0000256" key="8">
    <source>
        <dbReference type="ARBA" id="ARBA00023015"/>
    </source>
</evidence>
<dbReference type="GO" id="GO:0048513">
    <property type="term" value="P:animal organ development"/>
    <property type="evidence" value="ECO:0007669"/>
    <property type="project" value="UniProtKB-ARBA"/>
</dbReference>
<proteinExistence type="predicted"/>
<feature type="compositionally biased region" description="Low complexity" evidence="17">
    <location>
        <begin position="186"/>
        <end position="195"/>
    </location>
</feature>
<evidence type="ECO:0000256" key="10">
    <source>
        <dbReference type="ARBA" id="ARBA00023125"/>
    </source>
</evidence>
<dbReference type="Pfam" id="PF00010">
    <property type="entry name" value="HLH"/>
    <property type="match status" value="1"/>
</dbReference>
<keyword evidence="9" id="KW-0175">Coiled coil</keyword>
<dbReference type="SUPFAM" id="SSF47459">
    <property type="entry name" value="HLH, helix-loop-helix DNA-binding domain"/>
    <property type="match status" value="1"/>
</dbReference>
<feature type="compositionally biased region" description="Low complexity" evidence="17">
    <location>
        <begin position="318"/>
        <end position="329"/>
    </location>
</feature>
<dbReference type="GO" id="GO:0046983">
    <property type="term" value="F:protein dimerization activity"/>
    <property type="evidence" value="ECO:0007669"/>
    <property type="project" value="InterPro"/>
</dbReference>
<gene>
    <name evidence="20" type="ORF">JZ751_017493</name>
</gene>
<keyword evidence="6" id="KW-0221">Differentiation</keyword>
<dbReference type="InterPro" id="IPR003650">
    <property type="entry name" value="Orange_dom"/>
</dbReference>
<dbReference type="GO" id="GO:0034334">
    <property type="term" value="P:adherens junction maintenance"/>
    <property type="evidence" value="ECO:0007669"/>
    <property type="project" value="TreeGrafter"/>
</dbReference>
<protein>
    <recommendedName>
        <fullName evidence="15">Transcription factor HES-5</fullName>
    </recommendedName>
    <alternativeName>
        <fullName evidence="16">Hairy and enhancer of split 5</fullName>
    </alternativeName>
</protein>
<evidence type="ECO:0000259" key="18">
    <source>
        <dbReference type="PROSITE" id="PS50888"/>
    </source>
</evidence>
<dbReference type="GO" id="GO:0006355">
    <property type="term" value="P:regulation of DNA-templated transcription"/>
    <property type="evidence" value="ECO:0007669"/>
    <property type="project" value="InterPro"/>
</dbReference>
<reference evidence="20" key="1">
    <citation type="thesis" date="2021" institute="BYU ScholarsArchive" country="Provo, UT, USA">
        <title>Applications of and Algorithms for Genome Assembly and Genomic Analyses with an Emphasis on Marine Teleosts.</title>
        <authorList>
            <person name="Pickett B.D."/>
        </authorList>
    </citation>
    <scope>NUCLEOTIDE SEQUENCE</scope>
    <source>
        <strain evidence="20">HI-2016</strain>
    </source>
</reference>
<dbReference type="GO" id="GO:0097150">
    <property type="term" value="P:neuronal stem cell population maintenance"/>
    <property type="evidence" value="ECO:0007669"/>
    <property type="project" value="UniProtKB-ARBA"/>
</dbReference>
<organism evidence="20 21">
    <name type="scientific">Albula glossodonta</name>
    <name type="common">roundjaw bonefish</name>
    <dbReference type="NCBI Taxonomy" id="121402"/>
    <lineage>
        <taxon>Eukaryota</taxon>
        <taxon>Metazoa</taxon>
        <taxon>Chordata</taxon>
        <taxon>Craniata</taxon>
        <taxon>Vertebrata</taxon>
        <taxon>Euteleostomi</taxon>
        <taxon>Actinopterygii</taxon>
        <taxon>Neopterygii</taxon>
        <taxon>Teleostei</taxon>
        <taxon>Albuliformes</taxon>
        <taxon>Albulidae</taxon>
        <taxon>Albula</taxon>
    </lineage>
</organism>
<evidence type="ECO:0000256" key="9">
    <source>
        <dbReference type="ARBA" id="ARBA00023054"/>
    </source>
</evidence>
<comment type="caution">
    <text evidence="20">The sequence shown here is derived from an EMBL/GenBank/DDBJ whole genome shotgun (WGS) entry which is preliminary data.</text>
</comment>
<dbReference type="FunFam" id="4.10.280.10:FF:000033">
    <property type="entry name" value="Transcription factor HES-5"/>
    <property type="match status" value="1"/>
</dbReference>
<evidence type="ECO:0000313" key="21">
    <source>
        <dbReference type="Proteomes" id="UP000824540"/>
    </source>
</evidence>
<accession>A0A8T2PP12</accession>
<evidence type="ECO:0000256" key="12">
    <source>
        <dbReference type="ARBA" id="ARBA00023242"/>
    </source>
</evidence>
<dbReference type="GO" id="GO:0005634">
    <property type="term" value="C:nucleus"/>
    <property type="evidence" value="ECO:0007669"/>
    <property type="project" value="UniProtKB-SubCell"/>
</dbReference>
<feature type="compositionally biased region" description="Polar residues" evidence="17">
    <location>
        <begin position="282"/>
        <end position="292"/>
    </location>
</feature>
<keyword evidence="5" id="KW-0678">Repressor</keyword>
<dbReference type="InterPro" id="IPR011598">
    <property type="entry name" value="bHLH_dom"/>
</dbReference>
<dbReference type="Proteomes" id="UP000824540">
    <property type="component" value="Unassembled WGS sequence"/>
</dbReference>
<dbReference type="Gene3D" id="4.10.280.10">
    <property type="entry name" value="Helix-loop-helix DNA-binding domain"/>
    <property type="match status" value="1"/>
</dbReference>
<keyword evidence="4" id="KW-0963">Cytoplasm</keyword>
<dbReference type="PANTHER" id="PTHR16093:SF4">
    <property type="entry name" value="INNATE IMMUNITY ACTIVATOR PROTEIN"/>
    <property type="match status" value="1"/>
</dbReference>
<keyword evidence="12" id="KW-0539">Nucleus</keyword>
<evidence type="ECO:0000256" key="6">
    <source>
        <dbReference type="ARBA" id="ARBA00022782"/>
    </source>
</evidence>
<dbReference type="OrthoDB" id="10063592at2759"/>
<evidence type="ECO:0000256" key="16">
    <source>
        <dbReference type="ARBA" id="ARBA00081413"/>
    </source>
</evidence>
<feature type="compositionally biased region" description="Basic and acidic residues" evidence="17">
    <location>
        <begin position="348"/>
        <end position="360"/>
    </location>
</feature>
<feature type="region of interest" description="Disordered" evidence="17">
    <location>
        <begin position="165"/>
        <end position="360"/>
    </location>
</feature>
<evidence type="ECO:0000256" key="15">
    <source>
        <dbReference type="ARBA" id="ARBA00072975"/>
    </source>
</evidence>
<dbReference type="PROSITE" id="PS50888">
    <property type="entry name" value="BHLH"/>
    <property type="match status" value="1"/>
</dbReference>
<dbReference type="GO" id="GO:0031398">
    <property type="term" value="P:positive regulation of protein ubiquitination"/>
    <property type="evidence" value="ECO:0007669"/>
    <property type="project" value="TreeGrafter"/>
</dbReference>
<keyword evidence="11" id="KW-0804">Transcription</keyword>